<evidence type="ECO:0000313" key="2">
    <source>
        <dbReference type="RefSeq" id="XP_010244934.1"/>
    </source>
</evidence>
<evidence type="ECO:0000313" key="4">
    <source>
        <dbReference type="RefSeq" id="XP_010244936.1"/>
    </source>
</evidence>
<dbReference type="OrthoDB" id="21018at2759"/>
<dbReference type="AlphaFoldDB" id="A0A1U7YZ92"/>
<dbReference type="RefSeq" id="XP_010244937.1">
    <property type="nucleotide sequence ID" value="XM_010246635.2"/>
</dbReference>
<sequence length="204" mass="22350">MNGSGTSLKKLQITRSYSFLEKVEELWNHTHKENSSASTADEAFSYRHWNGECLDRVSVPESNCTKDFPSISNTVVEGNTCSQTHMEGLSTGDDNCEDIGKRLKNLSLISEFETLDGDHKVSFATLLTICGQSAPSTLLDVFSQYCDPNSIIKIGEGTYGEAFEAGATICKIVPIDGDFRVNGEVQKVSAELLEEVLLARLLTV</sequence>
<keyword evidence="2 3" id="KW-0808">Transferase</keyword>
<accession>A0A1U7YZ92</accession>
<protein>
    <submittedName>
        <fullName evidence="2 3">Serine/threonine-protein kinase haspin homolog</fullName>
    </submittedName>
</protein>
<dbReference type="GO" id="GO:0005737">
    <property type="term" value="C:cytoplasm"/>
    <property type="evidence" value="ECO:0000318"/>
    <property type="project" value="GO_Central"/>
</dbReference>
<dbReference type="STRING" id="4432.A0A1U7YZ92"/>
<dbReference type="GO" id="GO:0035556">
    <property type="term" value="P:intracellular signal transduction"/>
    <property type="evidence" value="ECO:0000318"/>
    <property type="project" value="GO_Central"/>
</dbReference>
<dbReference type="PANTHER" id="PTHR24419">
    <property type="entry name" value="INTERLEUKIN-1 RECEPTOR-ASSOCIATED KINASE"/>
    <property type="match status" value="1"/>
</dbReference>
<dbReference type="PANTHER" id="PTHR24419:SF18">
    <property type="entry name" value="SERINE_THREONINE-PROTEIN KINASE HASPIN"/>
    <property type="match status" value="1"/>
</dbReference>
<reference evidence="2 3" key="1">
    <citation type="submission" date="2025-04" db="UniProtKB">
        <authorList>
            <consortium name="RefSeq"/>
        </authorList>
    </citation>
    <scope>IDENTIFICATION</scope>
</reference>
<name>A0A1U7YZ92_NELNU</name>
<keyword evidence="1" id="KW-1185">Reference proteome</keyword>
<evidence type="ECO:0000313" key="1">
    <source>
        <dbReference type="Proteomes" id="UP000189703"/>
    </source>
</evidence>
<proteinExistence type="predicted"/>
<organism evidence="1 4">
    <name type="scientific">Nelumbo nucifera</name>
    <name type="common">Sacred lotus</name>
    <dbReference type="NCBI Taxonomy" id="4432"/>
    <lineage>
        <taxon>Eukaryota</taxon>
        <taxon>Viridiplantae</taxon>
        <taxon>Streptophyta</taxon>
        <taxon>Embryophyta</taxon>
        <taxon>Tracheophyta</taxon>
        <taxon>Spermatophyta</taxon>
        <taxon>Magnoliopsida</taxon>
        <taxon>Proteales</taxon>
        <taxon>Nelumbonaceae</taxon>
        <taxon>Nelumbo</taxon>
    </lineage>
</organism>
<gene>
    <name evidence="2 3 4 5" type="primary">LOC104588620</name>
</gene>
<keyword evidence="2 3" id="KW-0418">Kinase</keyword>
<dbReference type="eggNOG" id="KOG2464">
    <property type="taxonomic scope" value="Eukaryota"/>
</dbReference>
<dbReference type="KEGG" id="nnu:104588620"/>
<dbReference type="RefSeq" id="XP_010244936.1">
    <property type="nucleotide sequence ID" value="XM_010246634.2"/>
</dbReference>
<dbReference type="Proteomes" id="UP000189703">
    <property type="component" value="Unplaced"/>
</dbReference>
<dbReference type="Gene3D" id="3.30.200.20">
    <property type="entry name" value="Phosphorylase Kinase, domain 1"/>
    <property type="match status" value="1"/>
</dbReference>
<dbReference type="RefSeq" id="XP_010244934.1">
    <property type="nucleotide sequence ID" value="XM_010246632.2"/>
</dbReference>
<evidence type="ECO:0000313" key="5">
    <source>
        <dbReference type="RefSeq" id="XP_010244937.1"/>
    </source>
</evidence>
<evidence type="ECO:0000313" key="3">
    <source>
        <dbReference type="RefSeq" id="XP_010244935.1"/>
    </source>
</evidence>
<dbReference type="GeneID" id="104588620"/>
<dbReference type="GO" id="GO:0005634">
    <property type="term" value="C:nucleus"/>
    <property type="evidence" value="ECO:0000318"/>
    <property type="project" value="GO_Central"/>
</dbReference>
<dbReference type="GO" id="GO:0000278">
    <property type="term" value="P:mitotic cell cycle"/>
    <property type="evidence" value="ECO:0000318"/>
    <property type="project" value="GO_Central"/>
</dbReference>
<dbReference type="GO" id="GO:0072354">
    <property type="term" value="F:histone H3T3 kinase activity"/>
    <property type="evidence" value="ECO:0000318"/>
    <property type="project" value="GO_Central"/>
</dbReference>
<dbReference type="RefSeq" id="XP_010244935.1">
    <property type="nucleotide sequence ID" value="XM_010246633.2"/>
</dbReference>